<dbReference type="Pfam" id="PF00385">
    <property type="entry name" value="Chromo"/>
    <property type="match status" value="1"/>
</dbReference>
<dbReference type="SMART" id="SM00298">
    <property type="entry name" value="CHROMO"/>
    <property type="match status" value="3"/>
</dbReference>
<feature type="domain" description="Chromo" evidence="7">
    <location>
        <begin position="342"/>
        <end position="395"/>
    </location>
</feature>
<dbReference type="InterPro" id="IPR002110">
    <property type="entry name" value="Ankyrin_rpt"/>
</dbReference>
<dbReference type="Gene3D" id="1.25.40.20">
    <property type="entry name" value="Ankyrin repeat-containing domain"/>
    <property type="match status" value="1"/>
</dbReference>
<dbReference type="SMART" id="SM00248">
    <property type="entry name" value="ANK"/>
    <property type="match status" value="3"/>
</dbReference>
<dbReference type="EMBL" id="JAWXYG010000001">
    <property type="protein sequence ID" value="KAK4284893.1"/>
    <property type="molecule type" value="Genomic_DNA"/>
</dbReference>
<dbReference type="InterPro" id="IPR000953">
    <property type="entry name" value="Chromo/chromo_shadow_dom"/>
</dbReference>
<feature type="repeat" description="ANK" evidence="5">
    <location>
        <begin position="181"/>
        <end position="213"/>
    </location>
</feature>
<dbReference type="Proteomes" id="UP001293593">
    <property type="component" value="Unassembled WGS sequence"/>
</dbReference>
<dbReference type="GO" id="GO:0005886">
    <property type="term" value="C:plasma membrane"/>
    <property type="evidence" value="ECO:0007669"/>
    <property type="project" value="UniProtKB-SubCell"/>
</dbReference>
<dbReference type="SUPFAM" id="SSF54160">
    <property type="entry name" value="Chromo domain-like"/>
    <property type="match status" value="3"/>
</dbReference>
<keyword evidence="9" id="KW-1185">Reference proteome</keyword>
<evidence type="ECO:0000256" key="5">
    <source>
        <dbReference type="PROSITE-ProRule" id="PRU00023"/>
    </source>
</evidence>
<dbReference type="PANTHER" id="PTHR24136">
    <property type="entry name" value="SOWAH (DROSOPHILA) HOMOLOG"/>
    <property type="match status" value="1"/>
</dbReference>
<dbReference type="GO" id="GO:0045732">
    <property type="term" value="P:positive regulation of protein catabolic process"/>
    <property type="evidence" value="ECO:0007669"/>
    <property type="project" value="TreeGrafter"/>
</dbReference>
<evidence type="ECO:0000313" key="8">
    <source>
        <dbReference type="EMBL" id="KAK4284893.1"/>
    </source>
</evidence>
<dbReference type="GO" id="GO:0016567">
    <property type="term" value="P:protein ubiquitination"/>
    <property type="evidence" value="ECO:0007669"/>
    <property type="project" value="TreeGrafter"/>
</dbReference>
<feature type="compositionally biased region" description="Polar residues" evidence="6">
    <location>
        <begin position="1"/>
        <end position="11"/>
    </location>
</feature>
<dbReference type="InterPro" id="IPR051573">
    <property type="entry name" value="Ankyrin-SOCS_box_domain"/>
</dbReference>
<gene>
    <name evidence="8" type="ORF">QN277_001665</name>
</gene>
<evidence type="ECO:0000256" key="3">
    <source>
        <dbReference type="ARBA" id="ARBA00022737"/>
    </source>
</evidence>
<dbReference type="PROSITE" id="PS50088">
    <property type="entry name" value="ANK_REPEAT"/>
    <property type="match status" value="2"/>
</dbReference>
<keyword evidence="3" id="KW-0677">Repeat</keyword>
<dbReference type="CDD" id="cd18628">
    <property type="entry name" value="CD3_cpSRP43_like"/>
    <property type="match status" value="1"/>
</dbReference>
<dbReference type="InterPro" id="IPR036770">
    <property type="entry name" value="Ankyrin_rpt-contain_sf"/>
</dbReference>
<dbReference type="PANTHER" id="PTHR24136:SF15">
    <property type="entry name" value="ANK_REP_REGION DOMAIN-CONTAINING PROTEIN"/>
    <property type="match status" value="1"/>
</dbReference>
<feature type="region of interest" description="Disordered" evidence="6">
    <location>
        <begin position="1"/>
        <end position="26"/>
    </location>
</feature>
<name>A0AAE1N7S9_9FABA</name>
<keyword evidence="4 5" id="KW-0040">ANK repeat</keyword>
<evidence type="ECO:0000256" key="1">
    <source>
        <dbReference type="ARBA" id="ARBA00004413"/>
    </source>
</evidence>
<dbReference type="PROSITE" id="PS50297">
    <property type="entry name" value="ANK_REP_REGION"/>
    <property type="match status" value="1"/>
</dbReference>
<feature type="domain" description="Chromo" evidence="7">
    <location>
        <begin position="292"/>
        <end position="321"/>
    </location>
</feature>
<feature type="repeat" description="ANK" evidence="5">
    <location>
        <begin position="215"/>
        <end position="247"/>
    </location>
</feature>
<dbReference type="Gene3D" id="2.40.50.40">
    <property type="match status" value="3"/>
</dbReference>
<evidence type="ECO:0000256" key="6">
    <source>
        <dbReference type="SAM" id="MobiDB-lite"/>
    </source>
</evidence>
<sequence length="395" mass="44072">MRFLISKQTQFHSSSPSHLISHHQPLPPNSQMEALLLSKPAPHFKFSSKHKHSSPLFTFPTQSLRLQPLNTTSFTFRAIQNQGQQIFQDTPAPIDNQDESYGEVKGIIGSRALEGGKGMEYLIEWKDGHEPSWVPSDFIAKDVVAEYETPWWTAAKKADESALKQLIDADDDRDIDAVDSDGRTALLFVSGLGSEPCVKALAEAGANLDHRENSGGLTALHMAAGYVRPGVVKLLVDLGADVEAEDDRGRTPLDLAKEILNATPKGNPMQFGRRIGLDSVIRSLEGAIYEYAEVEWILEKRGKGENLEYLVKWKDGGENEWVKAKFIGEDVVRDYEAGLEYAVAERVMGRRDGDDGKPEFLVKWADMEQPTWEPKENVDPQLIQEYEEAQNTSPP</sequence>
<evidence type="ECO:0000259" key="7">
    <source>
        <dbReference type="PROSITE" id="PS50013"/>
    </source>
</evidence>
<proteinExistence type="inferred from homology"/>
<dbReference type="Pfam" id="PF12796">
    <property type="entry name" value="Ank_2"/>
    <property type="match status" value="1"/>
</dbReference>
<evidence type="ECO:0000256" key="2">
    <source>
        <dbReference type="ARBA" id="ARBA00005949"/>
    </source>
</evidence>
<reference evidence="8" key="1">
    <citation type="submission" date="2023-10" db="EMBL/GenBank/DDBJ databases">
        <title>Chromosome-level genome of the transformable northern wattle, Acacia crassicarpa.</title>
        <authorList>
            <person name="Massaro I."/>
            <person name="Sinha N.R."/>
            <person name="Poethig S."/>
            <person name="Leichty A.R."/>
        </authorList>
    </citation>
    <scope>NUCLEOTIDE SEQUENCE</scope>
    <source>
        <strain evidence="8">Acra3RX</strain>
        <tissue evidence="8">Leaf</tissue>
    </source>
</reference>
<feature type="region of interest" description="Disordered" evidence="6">
    <location>
        <begin position="371"/>
        <end position="395"/>
    </location>
</feature>
<protein>
    <recommendedName>
        <fullName evidence="7">Chromo domain-containing protein</fullName>
    </recommendedName>
</protein>
<dbReference type="InterPro" id="IPR030300">
    <property type="entry name" value="CPSRP43_chromodomain_3"/>
</dbReference>
<feature type="compositionally biased region" description="Low complexity" evidence="6">
    <location>
        <begin position="12"/>
        <end position="24"/>
    </location>
</feature>
<dbReference type="InterPro" id="IPR023780">
    <property type="entry name" value="Chromo_domain"/>
</dbReference>
<comment type="similarity">
    <text evidence="2">Belongs to the ankyrin SOCS box (ASB) family.</text>
</comment>
<dbReference type="SUPFAM" id="SSF48403">
    <property type="entry name" value="Ankyrin repeat"/>
    <property type="match status" value="1"/>
</dbReference>
<comment type="caution">
    <text evidence="8">The sequence shown here is derived from an EMBL/GenBank/DDBJ whole genome shotgun (WGS) entry which is preliminary data.</text>
</comment>
<accession>A0AAE1N7S9</accession>
<dbReference type="PROSITE" id="PS50013">
    <property type="entry name" value="CHROMO_2"/>
    <property type="match status" value="2"/>
</dbReference>
<comment type="subcellular location">
    <subcellularLocation>
        <location evidence="1">Cell membrane</location>
        <topology evidence="1">Peripheral membrane protein</topology>
        <orientation evidence="1">Cytoplasmic side</orientation>
    </subcellularLocation>
</comment>
<dbReference type="AlphaFoldDB" id="A0AAE1N7S9"/>
<evidence type="ECO:0000256" key="4">
    <source>
        <dbReference type="ARBA" id="ARBA00023043"/>
    </source>
</evidence>
<evidence type="ECO:0000313" key="9">
    <source>
        <dbReference type="Proteomes" id="UP001293593"/>
    </source>
</evidence>
<dbReference type="InterPro" id="IPR016197">
    <property type="entry name" value="Chromo-like_dom_sf"/>
</dbReference>
<organism evidence="8 9">
    <name type="scientific">Acacia crassicarpa</name>
    <name type="common">northern wattle</name>
    <dbReference type="NCBI Taxonomy" id="499986"/>
    <lineage>
        <taxon>Eukaryota</taxon>
        <taxon>Viridiplantae</taxon>
        <taxon>Streptophyta</taxon>
        <taxon>Embryophyta</taxon>
        <taxon>Tracheophyta</taxon>
        <taxon>Spermatophyta</taxon>
        <taxon>Magnoliopsida</taxon>
        <taxon>eudicotyledons</taxon>
        <taxon>Gunneridae</taxon>
        <taxon>Pentapetalae</taxon>
        <taxon>rosids</taxon>
        <taxon>fabids</taxon>
        <taxon>Fabales</taxon>
        <taxon>Fabaceae</taxon>
        <taxon>Caesalpinioideae</taxon>
        <taxon>mimosoid clade</taxon>
        <taxon>Acacieae</taxon>
        <taxon>Acacia</taxon>
    </lineage>
</organism>
<dbReference type="CDD" id="cd18629">
    <property type="entry name" value="CD2_cpSRP43_like"/>
    <property type="match status" value="2"/>
</dbReference>